<keyword evidence="3" id="KW-1185">Reference proteome</keyword>
<dbReference type="Pfam" id="PF13358">
    <property type="entry name" value="DDE_3"/>
    <property type="match status" value="1"/>
</dbReference>
<organism evidence="2 3">
    <name type="scientific">Candidatus Viridilinea mediisalina</name>
    <dbReference type="NCBI Taxonomy" id="2024553"/>
    <lineage>
        <taxon>Bacteria</taxon>
        <taxon>Bacillati</taxon>
        <taxon>Chloroflexota</taxon>
        <taxon>Chloroflexia</taxon>
        <taxon>Chloroflexales</taxon>
        <taxon>Chloroflexineae</taxon>
        <taxon>Oscillochloridaceae</taxon>
        <taxon>Candidatus Viridilinea</taxon>
    </lineage>
</organism>
<evidence type="ECO:0000313" key="3">
    <source>
        <dbReference type="Proteomes" id="UP000220527"/>
    </source>
</evidence>
<dbReference type="EMBL" id="NQWI01000288">
    <property type="protein sequence ID" value="PDV98242.1"/>
    <property type="molecule type" value="Genomic_DNA"/>
</dbReference>
<dbReference type="GO" id="GO:0003676">
    <property type="term" value="F:nucleic acid binding"/>
    <property type="evidence" value="ECO:0007669"/>
    <property type="project" value="InterPro"/>
</dbReference>
<dbReference type="AlphaFoldDB" id="A0A2A6RDD2"/>
<evidence type="ECO:0000259" key="1">
    <source>
        <dbReference type="Pfam" id="PF13358"/>
    </source>
</evidence>
<sequence>MEEFKAEVVERISAAIPADNDKPLNVWTQDESRWGLITILRRRITLEGVKPILKTQHQYDNSWLYGAVAPESGERFFLLLPRLDATNMQIFLDQFAEAHVDTFNVMLMDRSGAHTAKCLRIPDNIALVFFAPACPELNPTERLWEDLRGKLAGQCFAHLDCLEDELCAHLEQYTDSVVQSLTGYPYLREAINAVCS</sequence>
<dbReference type="OrthoDB" id="2854648at2"/>
<dbReference type="RefSeq" id="WP_097646205.1">
    <property type="nucleotide sequence ID" value="NZ_NQWI01000288.1"/>
</dbReference>
<dbReference type="Proteomes" id="UP000220527">
    <property type="component" value="Unassembled WGS sequence"/>
</dbReference>
<feature type="domain" description="Tc1-like transposase DDE" evidence="1">
    <location>
        <begin position="26"/>
        <end position="154"/>
    </location>
</feature>
<proteinExistence type="predicted"/>
<dbReference type="InterPro" id="IPR047655">
    <property type="entry name" value="Transpos_IS630-like"/>
</dbReference>
<accession>A0A2A6RDD2</accession>
<dbReference type="Gene3D" id="3.30.420.10">
    <property type="entry name" value="Ribonuclease H-like superfamily/Ribonuclease H"/>
    <property type="match status" value="1"/>
</dbReference>
<name>A0A2A6RDD2_9CHLR</name>
<reference evidence="3" key="1">
    <citation type="submission" date="2017-08" db="EMBL/GenBank/DDBJ databases">
        <authorList>
            <person name="Grouzdev D.S."/>
            <person name="Gaisin V.A."/>
            <person name="Rysina M.S."/>
            <person name="Gorlenko V.M."/>
        </authorList>
    </citation>
    <scope>NUCLEOTIDE SEQUENCE [LARGE SCALE GENOMIC DNA]</scope>
    <source>
        <strain evidence="3">Kir15-3F</strain>
    </source>
</reference>
<dbReference type="InterPro" id="IPR038717">
    <property type="entry name" value="Tc1-like_DDE_dom"/>
</dbReference>
<evidence type="ECO:0000313" key="2">
    <source>
        <dbReference type="EMBL" id="PDV98242.1"/>
    </source>
</evidence>
<dbReference type="NCBIfam" id="NF033545">
    <property type="entry name" value="transpos_IS630"/>
    <property type="match status" value="1"/>
</dbReference>
<protein>
    <recommendedName>
        <fullName evidence="1">Tc1-like transposase DDE domain-containing protein</fullName>
    </recommendedName>
</protein>
<gene>
    <name evidence="2" type="ORF">CJ255_22045</name>
</gene>
<comment type="caution">
    <text evidence="2">The sequence shown here is derived from an EMBL/GenBank/DDBJ whole genome shotgun (WGS) entry which is preliminary data.</text>
</comment>
<dbReference type="InterPro" id="IPR036397">
    <property type="entry name" value="RNaseH_sf"/>
</dbReference>